<dbReference type="Gene3D" id="1.10.10.2840">
    <property type="entry name" value="PucR C-terminal helix-turn-helix domain"/>
    <property type="match status" value="1"/>
</dbReference>
<dbReference type="RefSeq" id="WP_185074461.1">
    <property type="nucleotide sequence ID" value="NZ_JACHMB010000001.1"/>
</dbReference>
<evidence type="ECO:0000259" key="1">
    <source>
        <dbReference type="Pfam" id="PF13556"/>
    </source>
</evidence>
<organism evidence="2 3">
    <name type="scientific">Nonomuraea jabiensis</name>
    <dbReference type="NCBI Taxonomy" id="882448"/>
    <lineage>
        <taxon>Bacteria</taxon>
        <taxon>Bacillati</taxon>
        <taxon>Actinomycetota</taxon>
        <taxon>Actinomycetes</taxon>
        <taxon>Streptosporangiales</taxon>
        <taxon>Streptosporangiaceae</taxon>
        <taxon>Nonomuraea</taxon>
    </lineage>
</organism>
<dbReference type="Proteomes" id="UP000579153">
    <property type="component" value="Unassembled WGS sequence"/>
</dbReference>
<evidence type="ECO:0000313" key="2">
    <source>
        <dbReference type="EMBL" id="MBB5781110.1"/>
    </source>
</evidence>
<protein>
    <recommendedName>
        <fullName evidence="1">PucR C-terminal helix-turn-helix domain-containing protein</fullName>
    </recommendedName>
</protein>
<dbReference type="AlphaFoldDB" id="A0A7W9GC83"/>
<gene>
    <name evidence="2" type="ORF">HD596_007866</name>
</gene>
<evidence type="ECO:0000313" key="3">
    <source>
        <dbReference type="Proteomes" id="UP000579153"/>
    </source>
</evidence>
<dbReference type="Pfam" id="PF13556">
    <property type="entry name" value="HTH_30"/>
    <property type="match status" value="1"/>
</dbReference>
<name>A0A7W9GC83_9ACTN</name>
<dbReference type="InterPro" id="IPR042070">
    <property type="entry name" value="PucR_C-HTH_sf"/>
</dbReference>
<dbReference type="PANTHER" id="PTHR33744">
    <property type="entry name" value="CARBOHYDRATE DIACID REGULATOR"/>
    <property type="match status" value="1"/>
</dbReference>
<sequence length="395" mass="43378">MGNLFRTLRSSLDANARRAVEVYTRELADYRSLAAEARGSAAMLDFAVILRHRTIELAAEDQPYTGQDEAYMASVGAARGEVGVSLASQRQVLLLHANLTLREIHEAAGPNDLGDVMRILGWIAHHGLTAQNAYTRGYLKGQERFLPAVARIQMLARMLLSDDLAAPQLACELDLPMQDHYLVTIARIPGGRHDNLRRDEVVKTLLTRHRFPLTWHRPDEFAALVPCGGDDPIDGQAAARSQALSLIRDFAELSGPCSAGVAPGRAHALADALSLARKVCEAAPVESVPRQVYSVADVFAELGAAQMPQVDQWLRELTGRLASGPDLVATLDAYYRNDMNRMSTAIALRVHPRTLDYRLRRVRELVGIEPGSTRGVRVLSTAVTRILAEAWDSRP</sequence>
<dbReference type="InterPro" id="IPR051448">
    <property type="entry name" value="CdaR-like_regulators"/>
</dbReference>
<proteinExistence type="predicted"/>
<reference evidence="2 3" key="1">
    <citation type="submission" date="2020-08" db="EMBL/GenBank/DDBJ databases">
        <title>Sequencing the genomes of 1000 actinobacteria strains.</title>
        <authorList>
            <person name="Klenk H.-P."/>
        </authorList>
    </citation>
    <scope>NUCLEOTIDE SEQUENCE [LARGE SCALE GENOMIC DNA]</scope>
    <source>
        <strain evidence="2 3">DSM 45507</strain>
    </source>
</reference>
<comment type="caution">
    <text evidence="2">The sequence shown here is derived from an EMBL/GenBank/DDBJ whole genome shotgun (WGS) entry which is preliminary data.</text>
</comment>
<accession>A0A7W9GC83</accession>
<dbReference type="PANTHER" id="PTHR33744:SF7">
    <property type="entry name" value="PUCR FAMILY TRANSCRIPTIONAL REGULATOR"/>
    <property type="match status" value="1"/>
</dbReference>
<dbReference type="EMBL" id="JACHMB010000001">
    <property type="protein sequence ID" value="MBB5781110.1"/>
    <property type="molecule type" value="Genomic_DNA"/>
</dbReference>
<feature type="domain" description="PucR C-terminal helix-turn-helix" evidence="1">
    <location>
        <begin position="327"/>
        <end position="382"/>
    </location>
</feature>
<keyword evidence="3" id="KW-1185">Reference proteome</keyword>
<dbReference type="InterPro" id="IPR025736">
    <property type="entry name" value="PucR_C-HTH_dom"/>
</dbReference>